<dbReference type="GO" id="GO:0008270">
    <property type="term" value="F:zinc ion binding"/>
    <property type="evidence" value="ECO:0007669"/>
    <property type="project" value="UniProtKB-KW"/>
</dbReference>
<dbReference type="InterPro" id="IPR052035">
    <property type="entry name" value="ZnF_BED_domain_contain"/>
</dbReference>
<evidence type="ECO:0000256" key="3">
    <source>
        <dbReference type="ARBA" id="ARBA00022771"/>
    </source>
</evidence>
<dbReference type="InterPro" id="IPR012337">
    <property type="entry name" value="RNaseH-like_sf"/>
</dbReference>
<name>A0A6G0TM49_APHGL</name>
<dbReference type="EMBL" id="VYZN01000026">
    <property type="protein sequence ID" value="KAE9535280.1"/>
    <property type="molecule type" value="Genomic_DNA"/>
</dbReference>
<protein>
    <recommendedName>
        <fullName evidence="8">DUF659 domain-containing protein</fullName>
    </recommendedName>
</protein>
<keyword evidence="4" id="KW-0862">Zinc</keyword>
<keyword evidence="2" id="KW-0479">Metal-binding</keyword>
<gene>
    <name evidence="6" type="ORF">AGLY_008013</name>
</gene>
<dbReference type="OrthoDB" id="6619274at2759"/>
<dbReference type="PANTHER" id="PTHR46481:SF10">
    <property type="entry name" value="ZINC FINGER BED DOMAIN-CONTAINING PROTEIN 39"/>
    <property type="match status" value="1"/>
</dbReference>
<keyword evidence="3" id="KW-0863">Zinc-finger</keyword>
<evidence type="ECO:0000256" key="4">
    <source>
        <dbReference type="ARBA" id="ARBA00022833"/>
    </source>
</evidence>
<organism evidence="6 7">
    <name type="scientific">Aphis glycines</name>
    <name type="common">Soybean aphid</name>
    <dbReference type="NCBI Taxonomy" id="307491"/>
    <lineage>
        <taxon>Eukaryota</taxon>
        <taxon>Metazoa</taxon>
        <taxon>Ecdysozoa</taxon>
        <taxon>Arthropoda</taxon>
        <taxon>Hexapoda</taxon>
        <taxon>Insecta</taxon>
        <taxon>Pterygota</taxon>
        <taxon>Neoptera</taxon>
        <taxon>Paraneoptera</taxon>
        <taxon>Hemiptera</taxon>
        <taxon>Sternorrhyncha</taxon>
        <taxon>Aphidomorpha</taxon>
        <taxon>Aphidoidea</taxon>
        <taxon>Aphididae</taxon>
        <taxon>Aphidini</taxon>
        <taxon>Aphis</taxon>
        <taxon>Aphis</taxon>
    </lineage>
</organism>
<dbReference type="SUPFAM" id="SSF53098">
    <property type="entry name" value="Ribonuclease H-like"/>
    <property type="match status" value="1"/>
</dbReference>
<evidence type="ECO:0008006" key="8">
    <source>
        <dbReference type="Google" id="ProtNLM"/>
    </source>
</evidence>
<evidence type="ECO:0000256" key="1">
    <source>
        <dbReference type="ARBA" id="ARBA00004123"/>
    </source>
</evidence>
<evidence type="ECO:0000313" key="7">
    <source>
        <dbReference type="Proteomes" id="UP000475862"/>
    </source>
</evidence>
<keyword evidence="5" id="KW-0539">Nucleus</keyword>
<comment type="subcellular location">
    <subcellularLocation>
        <location evidence="1">Nucleus</location>
    </subcellularLocation>
</comment>
<sequence>MLINLLNPNYNLPRRHKLTNTSVPLTNEKLLNETKIKIKEEAISVCLTTDCWTSINNAIQSTNRSIIDEWQLNDKIVLVVSDNATYIKSATTNLQLKHFKCFAHSLNLIVQETIVGNFKRKISGKTPTKLLLYIATRRNSTFHRLDRFVELETTVKATVTIMNADLHILTPEEWKTCKELCPVLKQFDEVTKII</sequence>
<proteinExistence type="predicted"/>
<dbReference type="PANTHER" id="PTHR46481">
    <property type="entry name" value="ZINC FINGER BED DOMAIN-CONTAINING PROTEIN 4"/>
    <property type="match status" value="1"/>
</dbReference>
<keyword evidence="7" id="KW-1185">Reference proteome</keyword>
<dbReference type="Proteomes" id="UP000475862">
    <property type="component" value="Unassembled WGS sequence"/>
</dbReference>
<dbReference type="AlphaFoldDB" id="A0A6G0TM49"/>
<accession>A0A6G0TM49</accession>
<evidence type="ECO:0000256" key="5">
    <source>
        <dbReference type="ARBA" id="ARBA00023242"/>
    </source>
</evidence>
<dbReference type="GO" id="GO:0005634">
    <property type="term" value="C:nucleus"/>
    <property type="evidence" value="ECO:0007669"/>
    <property type="project" value="UniProtKB-SubCell"/>
</dbReference>
<evidence type="ECO:0000313" key="6">
    <source>
        <dbReference type="EMBL" id="KAE9535280.1"/>
    </source>
</evidence>
<evidence type="ECO:0000256" key="2">
    <source>
        <dbReference type="ARBA" id="ARBA00022723"/>
    </source>
</evidence>
<comment type="caution">
    <text evidence="6">The sequence shown here is derived from an EMBL/GenBank/DDBJ whole genome shotgun (WGS) entry which is preliminary data.</text>
</comment>
<reference evidence="6 7" key="1">
    <citation type="submission" date="2019-08" db="EMBL/GenBank/DDBJ databases">
        <title>The genome of the soybean aphid Biotype 1, its phylome, world population structure and adaptation to the North American continent.</title>
        <authorList>
            <person name="Giordano R."/>
            <person name="Donthu R.K."/>
            <person name="Hernandez A.G."/>
            <person name="Wright C.L."/>
            <person name="Zimin A.V."/>
        </authorList>
    </citation>
    <scope>NUCLEOTIDE SEQUENCE [LARGE SCALE GENOMIC DNA]</scope>
    <source>
        <tissue evidence="6">Whole aphids</tissue>
    </source>
</reference>